<evidence type="ECO:0000256" key="2">
    <source>
        <dbReference type="ARBA" id="ARBA00023315"/>
    </source>
</evidence>
<evidence type="ECO:0000313" key="4">
    <source>
        <dbReference type="EMBL" id="SMC12571.1"/>
    </source>
</evidence>
<feature type="domain" description="N-acetyltransferase" evidence="3">
    <location>
        <begin position="1"/>
        <end position="162"/>
    </location>
</feature>
<organism evidence="4 5">
    <name type="scientific">Roseovarius aestuarii</name>
    <dbReference type="NCBI Taxonomy" id="475083"/>
    <lineage>
        <taxon>Bacteria</taxon>
        <taxon>Pseudomonadati</taxon>
        <taxon>Pseudomonadota</taxon>
        <taxon>Alphaproteobacteria</taxon>
        <taxon>Rhodobacterales</taxon>
        <taxon>Roseobacteraceae</taxon>
        <taxon>Roseovarius</taxon>
    </lineage>
</organism>
<dbReference type="EMBL" id="FWXB01000008">
    <property type="protein sequence ID" value="SMC12571.1"/>
    <property type="molecule type" value="Genomic_DNA"/>
</dbReference>
<dbReference type="PANTHER" id="PTHR43072:SF23">
    <property type="entry name" value="UPF0039 PROTEIN C11D3.02C"/>
    <property type="match status" value="1"/>
</dbReference>
<keyword evidence="1 4" id="KW-0808">Transferase</keyword>
<dbReference type="GO" id="GO:0016747">
    <property type="term" value="F:acyltransferase activity, transferring groups other than amino-acyl groups"/>
    <property type="evidence" value="ECO:0007669"/>
    <property type="project" value="InterPro"/>
</dbReference>
<dbReference type="PROSITE" id="PS51186">
    <property type="entry name" value="GNAT"/>
    <property type="match status" value="1"/>
</dbReference>
<dbReference type="AlphaFoldDB" id="A0A1X7BSF7"/>
<dbReference type="Gene3D" id="3.40.630.30">
    <property type="match status" value="1"/>
</dbReference>
<sequence length="162" mass="17940">MIIRDARAADAPEIAAYWNPLIRETSITFNTKERDPDQLAQEIGARQKEGKAYLVVCEGSEVCGHATYTQFRAGPGYARCMEHTIILTPAVQGQGAGRLLMHALEDHARQRGVHSLIACISGENTGAIAFHAHLGFRQVASIPETGYKFGRWMDLIFMQKLL</sequence>
<evidence type="ECO:0000256" key="1">
    <source>
        <dbReference type="ARBA" id="ARBA00022679"/>
    </source>
</evidence>
<keyword evidence="5" id="KW-1185">Reference proteome</keyword>
<dbReference type="Proteomes" id="UP000193224">
    <property type="component" value="Unassembled WGS sequence"/>
</dbReference>
<reference evidence="4 5" key="1">
    <citation type="submission" date="2017-03" db="EMBL/GenBank/DDBJ databases">
        <authorList>
            <person name="Afonso C.L."/>
            <person name="Miller P.J."/>
            <person name="Scott M.A."/>
            <person name="Spackman E."/>
            <person name="Goraichik I."/>
            <person name="Dimitrov K.M."/>
            <person name="Suarez D.L."/>
            <person name="Swayne D.E."/>
        </authorList>
    </citation>
    <scope>NUCLEOTIDE SEQUENCE [LARGE SCALE GENOMIC DNA]</scope>
    <source>
        <strain evidence="4 5">CECT 7745</strain>
    </source>
</reference>
<accession>A0A1X7BSF7</accession>
<name>A0A1X7BSF7_9RHOB</name>
<dbReference type="Pfam" id="PF00583">
    <property type="entry name" value="Acetyltransf_1"/>
    <property type="match status" value="1"/>
</dbReference>
<gene>
    <name evidence="4" type="primary">yncA</name>
    <name evidence="4" type="ORF">ROA7745_02399</name>
</gene>
<keyword evidence="2 4" id="KW-0012">Acyltransferase</keyword>
<dbReference type="RefSeq" id="WP_085800524.1">
    <property type="nucleotide sequence ID" value="NZ_FWXB01000008.1"/>
</dbReference>
<dbReference type="InterPro" id="IPR000182">
    <property type="entry name" value="GNAT_dom"/>
</dbReference>
<dbReference type="EC" id="2.3.1.-" evidence="4"/>
<evidence type="ECO:0000259" key="3">
    <source>
        <dbReference type="PROSITE" id="PS51186"/>
    </source>
</evidence>
<dbReference type="InterPro" id="IPR016181">
    <property type="entry name" value="Acyl_CoA_acyltransferase"/>
</dbReference>
<dbReference type="CDD" id="cd04301">
    <property type="entry name" value="NAT_SF"/>
    <property type="match status" value="1"/>
</dbReference>
<protein>
    <submittedName>
        <fullName evidence="4">N-acyltransferase YncA</fullName>
        <ecNumber evidence="4">2.3.1.-</ecNumber>
    </submittedName>
</protein>
<proteinExistence type="predicted"/>
<dbReference type="SUPFAM" id="SSF55729">
    <property type="entry name" value="Acyl-CoA N-acyltransferases (Nat)"/>
    <property type="match status" value="1"/>
</dbReference>
<dbReference type="PANTHER" id="PTHR43072">
    <property type="entry name" value="N-ACETYLTRANSFERASE"/>
    <property type="match status" value="1"/>
</dbReference>
<evidence type="ECO:0000313" key="5">
    <source>
        <dbReference type="Proteomes" id="UP000193224"/>
    </source>
</evidence>
<dbReference type="OrthoDB" id="5459937at2"/>